<organism evidence="2 3">
    <name type="scientific">Brachionus plicatilis</name>
    <name type="common">Marine rotifer</name>
    <name type="synonym">Brachionus muelleri</name>
    <dbReference type="NCBI Taxonomy" id="10195"/>
    <lineage>
        <taxon>Eukaryota</taxon>
        <taxon>Metazoa</taxon>
        <taxon>Spiralia</taxon>
        <taxon>Gnathifera</taxon>
        <taxon>Rotifera</taxon>
        <taxon>Eurotatoria</taxon>
        <taxon>Monogononta</taxon>
        <taxon>Pseudotrocha</taxon>
        <taxon>Ploima</taxon>
        <taxon>Brachionidae</taxon>
        <taxon>Brachionus</taxon>
    </lineage>
</organism>
<keyword evidence="3" id="KW-1185">Reference proteome</keyword>
<gene>
    <name evidence="2" type="ORF">BpHYR1_015696</name>
</gene>
<evidence type="ECO:0000313" key="3">
    <source>
        <dbReference type="Proteomes" id="UP000276133"/>
    </source>
</evidence>
<keyword evidence="1" id="KW-0472">Membrane</keyword>
<protein>
    <submittedName>
        <fullName evidence="2">Uncharacterized protein</fullName>
    </submittedName>
</protein>
<comment type="caution">
    <text evidence="2">The sequence shown here is derived from an EMBL/GenBank/DDBJ whole genome shotgun (WGS) entry which is preliminary data.</text>
</comment>
<proteinExistence type="predicted"/>
<feature type="transmembrane region" description="Helical" evidence="1">
    <location>
        <begin position="40"/>
        <end position="59"/>
    </location>
</feature>
<reference evidence="2 3" key="1">
    <citation type="journal article" date="2018" name="Sci. Rep.">
        <title>Genomic signatures of local adaptation to the degree of environmental predictability in rotifers.</title>
        <authorList>
            <person name="Franch-Gras L."/>
            <person name="Hahn C."/>
            <person name="Garcia-Roger E.M."/>
            <person name="Carmona M.J."/>
            <person name="Serra M."/>
            <person name="Gomez A."/>
        </authorList>
    </citation>
    <scope>NUCLEOTIDE SEQUENCE [LARGE SCALE GENOMIC DNA]</scope>
    <source>
        <strain evidence="2">HYR1</strain>
    </source>
</reference>
<accession>A0A3M7RFX0</accession>
<dbReference type="Proteomes" id="UP000276133">
    <property type="component" value="Unassembled WGS sequence"/>
</dbReference>
<evidence type="ECO:0000256" key="1">
    <source>
        <dbReference type="SAM" id="Phobius"/>
    </source>
</evidence>
<keyword evidence="1" id="KW-1133">Transmembrane helix</keyword>
<dbReference type="AlphaFoldDB" id="A0A3M7RFX0"/>
<keyword evidence="1" id="KW-0812">Transmembrane</keyword>
<feature type="transmembrane region" description="Helical" evidence="1">
    <location>
        <begin position="7"/>
        <end position="28"/>
    </location>
</feature>
<name>A0A3M7RFX0_BRAPC</name>
<sequence length="78" mass="9558">MKKYFYYVFFYPTLQLPIHHLVFLQLLFEITTDDRSNFNFLGSFILSIKNVFILNILNYTKLKWLRFISWSYGSVVKY</sequence>
<dbReference type="EMBL" id="REGN01003485">
    <property type="protein sequence ID" value="RNA22344.1"/>
    <property type="molecule type" value="Genomic_DNA"/>
</dbReference>
<evidence type="ECO:0000313" key="2">
    <source>
        <dbReference type="EMBL" id="RNA22344.1"/>
    </source>
</evidence>